<evidence type="ECO:0000313" key="2">
    <source>
        <dbReference type="Proteomes" id="UP000093695"/>
    </source>
</evidence>
<dbReference type="EMBL" id="CP016174">
    <property type="protein sequence ID" value="ANN16064.1"/>
    <property type="molecule type" value="Genomic_DNA"/>
</dbReference>
<accession>A0A193BV65</accession>
<sequence>MDVKGSRNVGQNVIMVTQTPGHGYRHIGDAVAGAPEGALIVVAPGRYSENLVLSRPVTITAE</sequence>
<keyword evidence="2" id="KW-1185">Reference proteome</keyword>
<dbReference type="KEGG" id="aori:SD37_10695"/>
<evidence type="ECO:0000313" key="1">
    <source>
        <dbReference type="EMBL" id="ANN16064.1"/>
    </source>
</evidence>
<protein>
    <submittedName>
        <fullName evidence="1">Uncharacterized protein</fullName>
    </submittedName>
</protein>
<proteinExistence type="predicted"/>
<dbReference type="InterPro" id="IPR012334">
    <property type="entry name" value="Pectin_lyas_fold"/>
</dbReference>
<gene>
    <name evidence="1" type="ORF">SD37_10695</name>
</gene>
<name>A0A193BV65_AMYOR</name>
<dbReference type="Gene3D" id="2.160.20.10">
    <property type="entry name" value="Single-stranded right-handed beta-helix, Pectin lyase-like"/>
    <property type="match status" value="1"/>
</dbReference>
<organism evidence="1 2">
    <name type="scientific">Amycolatopsis orientalis</name>
    <name type="common">Nocardia orientalis</name>
    <dbReference type="NCBI Taxonomy" id="31958"/>
    <lineage>
        <taxon>Bacteria</taxon>
        <taxon>Bacillati</taxon>
        <taxon>Actinomycetota</taxon>
        <taxon>Actinomycetes</taxon>
        <taxon>Pseudonocardiales</taxon>
        <taxon>Pseudonocardiaceae</taxon>
        <taxon>Amycolatopsis</taxon>
    </lineage>
</organism>
<dbReference type="STRING" id="31958.SD37_10695"/>
<dbReference type="SUPFAM" id="SSF51126">
    <property type="entry name" value="Pectin lyase-like"/>
    <property type="match status" value="1"/>
</dbReference>
<dbReference type="InterPro" id="IPR011050">
    <property type="entry name" value="Pectin_lyase_fold/virulence"/>
</dbReference>
<reference evidence="1 2" key="1">
    <citation type="journal article" date="2015" name="Genome Announc.">
        <title>Draft Genome Sequence of Norvancomycin-Producing Strain Amycolatopsis orientalis CPCC200066.</title>
        <authorList>
            <person name="Lei X."/>
            <person name="Yuan F."/>
            <person name="Shi Y."/>
            <person name="Li X."/>
            <person name="Wang L."/>
            <person name="Hong B."/>
        </authorList>
    </citation>
    <scope>NUCLEOTIDE SEQUENCE [LARGE SCALE GENOMIC DNA]</scope>
    <source>
        <strain evidence="1 2">B-37</strain>
    </source>
</reference>
<dbReference type="Proteomes" id="UP000093695">
    <property type="component" value="Chromosome"/>
</dbReference>
<dbReference type="AlphaFoldDB" id="A0A193BV65"/>